<dbReference type="InterPro" id="IPR050776">
    <property type="entry name" value="Ank_Repeat/CDKN_Inhibitor"/>
</dbReference>
<dbReference type="Proteomes" id="UP000245119">
    <property type="component" value="Linkage Group LG1"/>
</dbReference>
<reference evidence="6 7" key="1">
    <citation type="submission" date="2018-04" db="EMBL/GenBank/DDBJ databases">
        <title>The genome of golden apple snail Pomacea canaliculata provides insight into stress tolerance and invasive adaptation.</title>
        <authorList>
            <person name="Liu C."/>
            <person name="Liu B."/>
            <person name="Ren Y."/>
            <person name="Zhang Y."/>
            <person name="Wang H."/>
            <person name="Li S."/>
            <person name="Jiang F."/>
            <person name="Yin L."/>
            <person name="Zhang G."/>
            <person name="Qian W."/>
            <person name="Fan W."/>
        </authorList>
    </citation>
    <scope>NUCLEOTIDE SEQUENCE [LARGE SCALE GENOMIC DNA]</scope>
    <source>
        <strain evidence="6">SZHN2017</strain>
        <tissue evidence="6">Muscle</tissue>
    </source>
</reference>
<dbReference type="InterPro" id="IPR002110">
    <property type="entry name" value="Ankyrin_rpt"/>
</dbReference>
<feature type="repeat" description="ANK" evidence="3">
    <location>
        <begin position="64"/>
        <end position="96"/>
    </location>
</feature>
<dbReference type="InterPro" id="IPR013761">
    <property type="entry name" value="SAM/pointed_sf"/>
</dbReference>
<evidence type="ECO:0000259" key="5">
    <source>
        <dbReference type="SMART" id="SM00454"/>
    </source>
</evidence>
<evidence type="ECO:0000256" key="4">
    <source>
        <dbReference type="SAM" id="MobiDB-lite"/>
    </source>
</evidence>
<feature type="compositionally biased region" description="Basic and acidic residues" evidence="4">
    <location>
        <begin position="222"/>
        <end position="246"/>
    </location>
</feature>
<dbReference type="SMART" id="SM00248">
    <property type="entry name" value="ANK"/>
    <property type="match status" value="3"/>
</dbReference>
<organism evidence="6 7">
    <name type="scientific">Pomacea canaliculata</name>
    <name type="common">Golden apple snail</name>
    <dbReference type="NCBI Taxonomy" id="400727"/>
    <lineage>
        <taxon>Eukaryota</taxon>
        <taxon>Metazoa</taxon>
        <taxon>Spiralia</taxon>
        <taxon>Lophotrochozoa</taxon>
        <taxon>Mollusca</taxon>
        <taxon>Gastropoda</taxon>
        <taxon>Caenogastropoda</taxon>
        <taxon>Architaenioglossa</taxon>
        <taxon>Ampullarioidea</taxon>
        <taxon>Ampullariidae</taxon>
        <taxon>Pomacea</taxon>
    </lineage>
</organism>
<dbReference type="Pfam" id="PF00536">
    <property type="entry name" value="SAM_1"/>
    <property type="match status" value="1"/>
</dbReference>
<dbReference type="SUPFAM" id="SSF47769">
    <property type="entry name" value="SAM/Pointed domain"/>
    <property type="match status" value="1"/>
</dbReference>
<feature type="region of interest" description="Disordered" evidence="4">
    <location>
        <begin position="154"/>
        <end position="185"/>
    </location>
</feature>
<dbReference type="AlphaFoldDB" id="A0A2T7PZ60"/>
<dbReference type="STRING" id="400727.A0A2T7PZ60"/>
<proteinExistence type="predicted"/>
<feature type="compositionally biased region" description="Basic and acidic residues" evidence="4">
    <location>
        <begin position="154"/>
        <end position="167"/>
    </location>
</feature>
<gene>
    <name evidence="6" type="ORF">C0Q70_01324</name>
</gene>
<accession>A0A2T7PZ60</accession>
<comment type="caution">
    <text evidence="6">The sequence shown here is derived from an EMBL/GenBank/DDBJ whole genome shotgun (WGS) entry which is preliminary data.</text>
</comment>
<feature type="domain" description="SAM" evidence="5">
    <location>
        <begin position="423"/>
        <end position="488"/>
    </location>
</feature>
<dbReference type="SMART" id="SM00454">
    <property type="entry name" value="SAM"/>
    <property type="match status" value="1"/>
</dbReference>
<dbReference type="PROSITE" id="PS50297">
    <property type="entry name" value="ANK_REP_REGION"/>
    <property type="match status" value="2"/>
</dbReference>
<dbReference type="PANTHER" id="PTHR24201">
    <property type="entry name" value="ANK_REP_REGION DOMAIN-CONTAINING PROTEIN"/>
    <property type="match status" value="1"/>
</dbReference>
<dbReference type="Gene3D" id="1.25.40.20">
    <property type="entry name" value="Ankyrin repeat-containing domain"/>
    <property type="match status" value="1"/>
</dbReference>
<evidence type="ECO:0000256" key="2">
    <source>
        <dbReference type="ARBA" id="ARBA00023043"/>
    </source>
</evidence>
<keyword evidence="7" id="KW-1185">Reference proteome</keyword>
<evidence type="ECO:0000313" key="6">
    <source>
        <dbReference type="EMBL" id="PVD38704.1"/>
    </source>
</evidence>
<evidence type="ECO:0000256" key="1">
    <source>
        <dbReference type="ARBA" id="ARBA00022737"/>
    </source>
</evidence>
<dbReference type="Gene3D" id="1.10.150.50">
    <property type="entry name" value="Transcription Factor, Ets-1"/>
    <property type="match status" value="1"/>
</dbReference>
<keyword evidence="1" id="KW-0677">Repeat</keyword>
<feature type="repeat" description="ANK" evidence="3">
    <location>
        <begin position="31"/>
        <end position="63"/>
    </location>
</feature>
<dbReference type="EMBL" id="PZQS01000001">
    <property type="protein sequence ID" value="PVD38704.1"/>
    <property type="molecule type" value="Genomic_DNA"/>
</dbReference>
<dbReference type="Pfam" id="PF12796">
    <property type="entry name" value="Ank_2"/>
    <property type="match status" value="1"/>
</dbReference>
<feature type="region of interest" description="Disordered" evidence="4">
    <location>
        <begin position="221"/>
        <end position="246"/>
    </location>
</feature>
<evidence type="ECO:0000256" key="3">
    <source>
        <dbReference type="PROSITE-ProRule" id="PRU00023"/>
    </source>
</evidence>
<dbReference type="SUPFAM" id="SSF48403">
    <property type="entry name" value="Ankyrin repeat"/>
    <property type="match status" value="1"/>
</dbReference>
<protein>
    <recommendedName>
        <fullName evidence="5">SAM domain-containing protein</fullName>
    </recommendedName>
</protein>
<dbReference type="PANTHER" id="PTHR24201:SF15">
    <property type="entry name" value="ANKYRIN REPEAT DOMAIN-CONTAINING PROTEIN 66"/>
    <property type="match status" value="1"/>
</dbReference>
<dbReference type="OMA" id="SHGHMEI"/>
<dbReference type="InterPro" id="IPR001660">
    <property type="entry name" value="SAM"/>
</dbReference>
<keyword evidence="2 3" id="KW-0040">ANK repeat</keyword>
<dbReference type="PROSITE" id="PS50088">
    <property type="entry name" value="ANK_REPEAT"/>
    <property type="match status" value="2"/>
</dbReference>
<sequence>MGEHFINAAKDGYLDLLRDASKRDLNGSDEDGMTATMWAAHNGHIEALRLIVGRGGEVDKKDYLGLTSLHHAARRGLINIVTFLVNWGANVYSLDNDFHSALDWAALYEKTEVVNFLDGVISQQEIKNPKYVARMKEEAIRLAQRNRKRYEKLQEEANRRAQKEQRKLTSGVSPELGGDSQSAGQRKQNFFKTLTMRIRGSNQQMNPSLSSRTYSAMAGVEGHSKVAQRTDQHQTGDENESNRGADFKISDVDGSGKRVLHSFPVTQAVPGTSSEVMYLTSKRGDSTFSEVSSSRPAVYEVFSGSDQLALYRTKSESDILDSDPNFDNQEINENTAGIFNRPGFGKTAFLTGSSFLNTLPSFESQSVSDNTESKVESNVFPSRIMISESVNHKSVLEGLDLETQTALDLSWDQEEADNLDEEEEGIGTSALEMFLWSAGLESYLLSFLKEKIDMELLGNMSDSELQQIGLPFGPRKRVLDAVKKRNDVLRIPKEMRDSFF</sequence>
<name>A0A2T7PZ60_POMCA</name>
<dbReference type="OrthoDB" id="76949at2759"/>
<evidence type="ECO:0000313" key="7">
    <source>
        <dbReference type="Proteomes" id="UP000245119"/>
    </source>
</evidence>
<dbReference type="InterPro" id="IPR036770">
    <property type="entry name" value="Ankyrin_rpt-contain_sf"/>
</dbReference>